<dbReference type="PANTHER" id="PTHR48098:SF1">
    <property type="entry name" value="DIACYLGLYCEROL ACYLTRANSFERASE_MYCOLYLTRANSFERASE AG85A"/>
    <property type="match status" value="1"/>
</dbReference>
<proteinExistence type="predicted"/>
<organism evidence="2 3">
    <name type="scientific">Antrihabitans stalagmiti</name>
    <dbReference type="NCBI Taxonomy" id="2799499"/>
    <lineage>
        <taxon>Bacteria</taxon>
        <taxon>Bacillati</taxon>
        <taxon>Actinomycetota</taxon>
        <taxon>Actinomycetes</taxon>
        <taxon>Mycobacteriales</taxon>
        <taxon>Nocardiaceae</taxon>
        <taxon>Antrihabitans</taxon>
    </lineage>
</organism>
<dbReference type="PROSITE" id="PS51257">
    <property type="entry name" value="PROKAR_LIPOPROTEIN"/>
    <property type="match status" value="1"/>
</dbReference>
<dbReference type="Pfam" id="PF00756">
    <property type="entry name" value="Esterase"/>
    <property type="match status" value="1"/>
</dbReference>
<dbReference type="PANTHER" id="PTHR48098">
    <property type="entry name" value="ENTEROCHELIN ESTERASE-RELATED"/>
    <property type="match status" value="1"/>
</dbReference>
<keyword evidence="3" id="KW-1185">Reference proteome</keyword>
<dbReference type="InterPro" id="IPR050583">
    <property type="entry name" value="Mycobacterial_A85_antigen"/>
</dbReference>
<gene>
    <name evidence="2" type="ORF">JGU71_03675</name>
</gene>
<feature type="transmembrane region" description="Helical" evidence="1">
    <location>
        <begin position="98"/>
        <end position="119"/>
    </location>
</feature>
<protein>
    <submittedName>
        <fullName evidence="2">Esterase</fullName>
    </submittedName>
</protein>
<dbReference type="InterPro" id="IPR029058">
    <property type="entry name" value="AB_hydrolase_fold"/>
</dbReference>
<dbReference type="InterPro" id="IPR000801">
    <property type="entry name" value="Esterase-like"/>
</dbReference>
<comment type="caution">
    <text evidence="2">The sequence shown here is derived from an EMBL/GenBank/DDBJ whole genome shotgun (WGS) entry which is preliminary data.</text>
</comment>
<accession>A0A934NMJ3</accession>
<keyword evidence="1" id="KW-1133">Transmembrane helix</keyword>
<reference evidence="2" key="1">
    <citation type="submission" date="2020-12" db="EMBL/GenBank/DDBJ databases">
        <title>Antrihabitans popcorni sp. nov. and Antrihabitans auranticaus sp. nov., isolated from a larva cave.</title>
        <authorList>
            <person name="Lee S.D."/>
            <person name="Kim I.S."/>
        </authorList>
    </citation>
    <scope>NUCLEOTIDE SEQUENCE</scope>
    <source>
        <strain evidence="2">YC3-6</strain>
    </source>
</reference>
<dbReference type="EMBL" id="JAEMNV010000001">
    <property type="protein sequence ID" value="MBJ8337978.1"/>
    <property type="molecule type" value="Genomic_DNA"/>
</dbReference>
<dbReference type="Gene3D" id="3.40.50.1820">
    <property type="entry name" value="alpha/beta hydrolase"/>
    <property type="match status" value="1"/>
</dbReference>
<dbReference type="GO" id="GO:0016747">
    <property type="term" value="F:acyltransferase activity, transferring groups other than amino-acyl groups"/>
    <property type="evidence" value="ECO:0007669"/>
    <property type="project" value="TreeGrafter"/>
</dbReference>
<dbReference type="Proteomes" id="UP000655868">
    <property type="component" value="Unassembled WGS sequence"/>
</dbReference>
<sequence length="433" mass="45957">MERLEQLSLVTGALPLVLTALGALGACWLLFGGRTHSRRAVPIGTTAALVLTVVLYIVVEKVWHPFPDPIATEVYAWIGIGVAGLVLLVPRMRRSTRWIGRIVTVLAAVALVVTAGVQINRVYGQYPTIADALGLPDSNRIDFANLPGPTGRTVDGTPLDSVWKAPQNLPSAGRVTSAAIPGAKSGFAARDAQLYLPPAYFVDPRPLLPVLVLLTGQPGDPRDWFSAGKLAVTMDDFAKEHGGLAPIVVIADGLGSELANPLCMDSKLGNAGSYLGVDVPAWTKANLQVNPDPKAWAIAGLSYGGTCALQMATNYPDVYPTFIDMSGQTEPTLGDRQRTVDAAFGGDESAYDKVNPANLMASRTYPNSAGVFVVGSDDKDFRSGQQAMYDKAKAAGMDVLYVELPGGHSWAVWQPGLRTQLGWLAHRLGLTAS</sequence>
<dbReference type="SUPFAM" id="SSF53474">
    <property type="entry name" value="alpha/beta-Hydrolases"/>
    <property type="match status" value="1"/>
</dbReference>
<dbReference type="RefSeq" id="WP_199702161.1">
    <property type="nucleotide sequence ID" value="NZ_JAEMNV010000001.1"/>
</dbReference>
<name>A0A934NMJ3_9NOCA</name>
<evidence type="ECO:0000313" key="3">
    <source>
        <dbReference type="Proteomes" id="UP000655868"/>
    </source>
</evidence>
<keyword evidence="1" id="KW-0472">Membrane</keyword>
<evidence type="ECO:0000256" key="1">
    <source>
        <dbReference type="SAM" id="Phobius"/>
    </source>
</evidence>
<evidence type="ECO:0000313" key="2">
    <source>
        <dbReference type="EMBL" id="MBJ8337978.1"/>
    </source>
</evidence>
<dbReference type="AlphaFoldDB" id="A0A934NMJ3"/>
<feature type="transmembrane region" description="Helical" evidence="1">
    <location>
        <begin position="74"/>
        <end position="91"/>
    </location>
</feature>
<feature type="transmembrane region" description="Helical" evidence="1">
    <location>
        <begin position="40"/>
        <end position="59"/>
    </location>
</feature>
<feature type="transmembrane region" description="Helical" evidence="1">
    <location>
        <begin position="12"/>
        <end position="31"/>
    </location>
</feature>
<keyword evidence="1" id="KW-0812">Transmembrane</keyword>